<keyword evidence="1" id="KW-0378">Hydrolase</keyword>
<evidence type="ECO:0000256" key="2">
    <source>
        <dbReference type="SAM" id="SignalP"/>
    </source>
</evidence>
<feature type="domain" description="Peptidase S9 prolyl oligopeptidase catalytic" evidence="3">
    <location>
        <begin position="459"/>
        <end position="668"/>
    </location>
</feature>
<evidence type="ECO:0000256" key="1">
    <source>
        <dbReference type="ARBA" id="ARBA00022801"/>
    </source>
</evidence>
<evidence type="ECO:0000313" key="4">
    <source>
        <dbReference type="EMBL" id="WGL16180.1"/>
    </source>
</evidence>
<dbReference type="InterPro" id="IPR029058">
    <property type="entry name" value="AB_hydrolase_fold"/>
</dbReference>
<gene>
    <name evidence="4" type="ORF">PVT68_15575</name>
</gene>
<evidence type="ECO:0000313" key="5">
    <source>
        <dbReference type="Proteomes" id="UP001236500"/>
    </source>
</evidence>
<keyword evidence="2" id="KW-0732">Signal</keyword>
<dbReference type="Pfam" id="PF00326">
    <property type="entry name" value="Peptidase_S9"/>
    <property type="match status" value="1"/>
</dbReference>
<dbReference type="SUPFAM" id="SSF53474">
    <property type="entry name" value="alpha/beta-Hydrolases"/>
    <property type="match status" value="1"/>
</dbReference>
<accession>A0ABY8NBV7</accession>
<reference evidence="4 5" key="1">
    <citation type="submission" date="2023-02" db="EMBL/GenBank/DDBJ databases">
        <title>Description and genomic characterization of Microbulbifer bruguierae sp. nov., isolated from the sediment of mangrove plant Bruguiera sexangula.</title>
        <authorList>
            <person name="Long M."/>
        </authorList>
    </citation>
    <scope>NUCLEOTIDE SEQUENCE [LARGE SCALE GENOMIC DNA]</scope>
    <source>
        <strain evidence="4 5">H12</strain>
    </source>
</reference>
<sequence>MKILKINALGAALITGAVAFAGAVSVSAAAEEKSAEKENKATAKFSSMGELPIPFEDLFRPAAYTNIRISPDGKYFAAGKVREDGLVDGVIIERRTMSVVSTMQMAGAMGVQGIRWANKERVLFQFSFKSATSEGIGGSGIAGMNVDGSRKDIVWRGTNDYGGSEGGSLSGKIDDEHYRVTVSPSGSSTNFPYQYVYKLNIYTSKTSRIARSPIRAGSPIFNKDKEITHWVGRLPDSFKHVVVATANDNGDWDETVYDESKGVFTPVGWVRGSKEWMWYTDTLEAPTKGLYKVNVETGEKKLVYRHPNVDYDTVFFDDDGSPWGAVINYDYPQVIYIDEDNHYAQTHKRLQGTFPNHYIQIVNRTSDGNEWVVHVRDDRSQGTYYLYNQFDGALKHLANQAEWIDPTNVPATHPIRFSARDGLEINGYITLPVNKPAKKLPLIVLPHGGPHGPRDFWGYNRERILLANAGFAVMNVNYRGSGGYGRDFEYDWYGHWGTEMQDDLTDATYWAIQSGIADEDRICIYGASYGGYAALQGLVREPDLYQCGIGYVGVYDMSLFKTHGDIPIRKAGRDYLAAATGTDPEVHRQRSPAKNAERIKAPVFLIQGERDTRVPIEHFWAMRDALLAQDHELETLVAPRAAHGAREDDSTKEIACRMIDFFNRHIGDATTRKAAADDCVPEGAIGLDYVDYREVPRG</sequence>
<organism evidence="4 5">
    <name type="scientific">Microbulbifer bruguierae</name>
    <dbReference type="NCBI Taxonomy" id="3029061"/>
    <lineage>
        <taxon>Bacteria</taxon>
        <taxon>Pseudomonadati</taxon>
        <taxon>Pseudomonadota</taxon>
        <taxon>Gammaproteobacteria</taxon>
        <taxon>Cellvibrionales</taxon>
        <taxon>Microbulbiferaceae</taxon>
        <taxon>Microbulbifer</taxon>
    </lineage>
</organism>
<proteinExistence type="predicted"/>
<keyword evidence="5" id="KW-1185">Reference proteome</keyword>
<dbReference type="EMBL" id="CP118605">
    <property type="protein sequence ID" value="WGL16180.1"/>
    <property type="molecule type" value="Genomic_DNA"/>
</dbReference>
<dbReference type="SUPFAM" id="SSF82171">
    <property type="entry name" value="DPP6 N-terminal domain-like"/>
    <property type="match status" value="1"/>
</dbReference>
<feature type="signal peptide" evidence="2">
    <location>
        <begin position="1"/>
        <end position="30"/>
    </location>
</feature>
<dbReference type="Gene3D" id="3.40.50.1820">
    <property type="entry name" value="alpha/beta hydrolase"/>
    <property type="match status" value="1"/>
</dbReference>
<protein>
    <submittedName>
        <fullName evidence="4">Prolyl oligopeptidase family serine peptidase</fullName>
    </submittedName>
</protein>
<name>A0ABY8NBV7_9GAMM</name>
<dbReference type="Proteomes" id="UP001236500">
    <property type="component" value="Chromosome"/>
</dbReference>
<dbReference type="PANTHER" id="PTHR42776">
    <property type="entry name" value="SERINE PEPTIDASE S9 FAMILY MEMBER"/>
    <property type="match status" value="1"/>
</dbReference>
<feature type="chain" id="PRO_5046762570" evidence="2">
    <location>
        <begin position="31"/>
        <end position="698"/>
    </location>
</feature>
<dbReference type="PANTHER" id="PTHR42776:SF27">
    <property type="entry name" value="DIPEPTIDYL PEPTIDASE FAMILY MEMBER 6"/>
    <property type="match status" value="1"/>
</dbReference>
<evidence type="ECO:0000259" key="3">
    <source>
        <dbReference type="Pfam" id="PF00326"/>
    </source>
</evidence>
<dbReference type="InterPro" id="IPR001375">
    <property type="entry name" value="Peptidase_S9_cat"/>
</dbReference>
<dbReference type="RefSeq" id="WP_280319575.1">
    <property type="nucleotide sequence ID" value="NZ_CP118605.1"/>
</dbReference>